<dbReference type="AlphaFoldDB" id="A0A067M2M6"/>
<name>A0A067M2M6_BOTB1</name>
<reference evidence="2" key="1">
    <citation type="journal article" date="2014" name="Proc. Natl. Acad. Sci. U.S.A.">
        <title>Extensive sampling of basidiomycete genomes demonstrates inadequacy of the white-rot/brown-rot paradigm for wood decay fungi.</title>
        <authorList>
            <person name="Riley R."/>
            <person name="Salamov A.A."/>
            <person name="Brown D.W."/>
            <person name="Nagy L.G."/>
            <person name="Floudas D."/>
            <person name="Held B.W."/>
            <person name="Levasseur A."/>
            <person name="Lombard V."/>
            <person name="Morin E."/>
            <person name="Otillar R."/>
            <person name="Lindquist E.A."/>
            <person name="Sun H."/>
            <person name="LaButti K.M."/>
            <person name="Schmutz J."/>
            <person name="Jabbour D."/>
            <person name="Luo H."/>
            <person name="Baker S.E."/>
            <person name="Pisabarro A.G."/>
            <person name="Walton J.D."/>
            <person name="Blanchette R.A."/>
            <person name="Henrissat B."/>
            <person name="Martin F."/>
            <person name="Cullen D."/>
            <person name="Hibbett D.S."/>
            <person name="Grigoriev I.V."/>
        </authorList>
    </citation>
    <scope>NUCLEOTIDE SEQUENCE [LARGE SCALE GENOMIC DNA]</scope>
    <source>
        <strain evidence="2">FD-172 SS1</strain>
    </source>
</reference>
<dbReference type="InParanoid" id="A0A067M2M6"/>
<dbReference type="STRING" id="930990.A0A067M2M6"/>
<protein>
    <submittedName>
        <fullName evidence="1">Uncharacterized protein</fullName>
    </submittedName>
</protein>
<evidence type="ECO:0000313" key="1">
    <source>
        <dbReference type="EMBL" id="KDQ10028.1"/>
    </source>
</evidence>
<gene>
    <name evidence="1" type="ORF">BOTBODRAFT_147955</name>
</gene>
<dbReference type="OrthoDB" id="432970at2759"/>
<proteinExistence type="predicted"/>
<organism evidence="1 2">
    <name type="scientific">Botryobasidium botryosum (strain FD-172 SS1)</name>
    <dbReference type="NCBI Taxonomy" id="930990"/>
    <lineage>
        <taxon>Eukaryota</taxon>
        <taxon>Fungi</taxon>
        <taxon>Dikarya</taxon>
        <taxon>Basidiomycota</taxon>
        <taxon>Agaricomycotina</taxon>
        <taxon>Agaricomycetes</taxon>
        <taxon>Cantharellales</taxon>
        <taxon>Botryobasidiaceae</taxon>
        <taxon>Botryobasidium</taxon>
    </lineage>
</organism>
<dbReference type="Proteomes" id="UP000027195">
    <property type="component" value="Unassembled WGS sequence"/>
</dbReference>
<sequence length="1055" mass="117842">MVADNQPSSSTIWNIFFHMYLDGDSHLALVEQCKKLIGFSENLQQWDASPYGSFMKMSTEYTLTELRRHWSLYLNMQNLPREQLKAIRHAFVKESQYLKDLFVSSSARSSGPLMVNAIQVTAKQFQNYKATGVAFSDPKHIAAATLFNPTFAYSLAGEGCAVHYGTDPLVPFHLAALFGNTKGPVSVADAVHAAQTEFSDWCSAFRVSISSTTPVIRFFLGEALVVCSALRAFATAGELNLGVPIAPWKTQLIQLNKAEYVLRSAPITFNVIETSNLSDHLGLLNVLIATAPLLSTSTQSSVLYTESLVPRGQEATKELVERLYMDITTIGVLFGLCPVDYLSSFATRSNVHELLAYLALQEGADTVQFHQVTTWKSPISGDAVAIRDGALRQPLIFDPHQLGTLLYDLYQELFARDGLAFFAKQKDIKKAVYNSNIIHYTRESFVLLLKFVKERSDISEQRWLAVIDRIFDLNHADTSLLQDQNNYQDLCGQLHRHGVYTVPIYHKQLQRVGPFSSWGTLPPLVRIILAVPREKLTALESEESIGTPPLHCDVRGCRTHNMFSAVHVAFGQVISTGTKSHPRVMINEDLKGWKGTSPLVTSFVIPTLILTDVGPIDDFSVSLSVLNTPLASKLLARKLGPWLNIFTAKVTDTSHVWVLPEYPLPYKKPRTPSSASPSVLPTQIGKSDPVVVELDEECELIASLTCRISVENKQVKQEFGSGATPTIKQVSPCVMKIIIGNHAQDVLYPFPVIGSQCKLRLARKSSYIEAVVPVSGPFQPDGMKLNPFPVSLTPDFVNPWNVHRLNLSRLPILDVKGKDLGVWLNAHLGAAMSSRERSLRKKHKTDALMFIKDTLHAIFVQSSGIQSATPHRVFSLHDTTKNSDTIFFISDLRYDLHSHTWGMMTVKVLEGEMRSWKQLLPAFVERCRTWTHGDNCEYRSQGKIPLTEVMEEDPLCSCGRGKDTEGMSKVPLWREFAPYVTRVALSPLFAVSYLEREERGPEDHDVRRMQEGTILLQGVPKEGLEVAQRKMQVLIDDSYSRTSTRMVLFSSGDKL</sequence>
<evidence type="ECO:0000313" key="2">
    <source>
        <dbReference type="Proteomes" id="UP000027195"/>
    </source>
</evidence>
<dbReference type="HOGENOM" id="CLU_007974_0_1_1"/>
<keyword evidence="2" id="KW-1185">Reference proteome</keyword>
<dbReference type="EMBL" id="KL198072">
    <property type="protein sequence ID" value="KDQ10028.1"/>
    <property type="molecule type" value="Genomic_DNA"/>
</dbReference>
<accession>A0A067M2M6</accession>